<evidence type="ECO:0000313" key="2">
    <source>
        <dbReference type="EMBL" id="WFD44203.1"/>
    </source>
</evidence>
<protein>
    <submittedName>
        <fullName evidence="2">Uncharacterized protein</fullName>
    </submittedName>
</protein>
<dbReference type="EMBL" id="CP118378">
    <property type="protein sequence ID" value="WFD44203.1"/>
    <property type="molecule type" value="Genomic_DNA"/>
</dbReference>
<reference evidence="2" key="1">
    <citation type="submission" date="2023-02" db="EMBL/GenBank/DDBJ databases">
        <title>Mating type loci evolution in Malassezia.</title>
        <authorList>
            <person name="Coelho M.A."/>
        </authorList>
    </citation>
    <scope>NUCLEOTIDE SEQUENCE</scope>
    <source>
        <strain evidence="2">CBS 14136</strain>
    </source>
</reference>
<evidence type="ECO:0000256" key="1">
    <source>
        <dbReference type="SAM" id="MobiDB-lite"/>
    </source>
</evidence>
<evidence type="ECO:0000313" key="3">
    <source>
        <dbReference type="Proteomes" id="UP001214628"/>
    </source>
</evidence>
<dbReference type="Proteomes" id="UP001214628">
    <property type="component" value="Chromosome 4"/>
</dbReference>
<feature type="region of interest" description="Disordered" evidence="1">
    <location>
        <begin position="37"/>
        <end position="112"/>
    </location>
</feature>
<dbReference type="AlphaFoldDB" id="A0AAF0JEZ3"/>
<proteinExistence type="predicted"/>
<feature type="compositionally biased region" description="Low complexity" evidence="1">
    <location>
        <begin position="43"/>
        <end position="54"/>
    </location>
</feature>
<feature type="compositionally biased region" description="Acidic residues" evidence="1">
    <location>
        <begin position="102"/>
        <end position="112"/>
    </location>
</feature>
<accession>A0AAF0JEZ3</accession>
<gene>
    <name evidence="2" type="ORF">MPSI1_002869</name>
</gene>
<sequence>MTSRDRHYEHALPRLHPLQILDSGVINMSLLVQEYMRPKSETSQESGWSSSGKESLAHHKTAQRDLDDPDIEQGVDATGGPLRRKKLFAQPLATGGPTSDASSDDSVDDSDN</sequence>
<keyword evidence="3" id="KW-1185">Reference proteome</keyword>
<name>A0AAF0JEZ3_9BASI</name>
<organism evidence="2 3">
    <name type="scientific">Malassezia psittaci</name>
    <dbReference type="NCBI Taxonomy" id="1821823"/>
    <lineage>
        <taxon>Eukaryota</taxon>
        <taxon>Fungi</taxon>
        <taxon>Dikarya</taxon>
        <taxon>Basidiomycota</taxon>
        <taxon>Ustilaginomycotina</taxon>
        <taxon>Malasseziomycetes</taxon>
        <taxon>Malasseziales</taxon>
        <taxon>Malasseziaceae</taxon>
        <taxon>Malassezia</taxon>
    </lineage>
</organism>